<proteinExistence type="predicted"/>
<dbReference type="Proteomes" id="UP000016932">
    <property type="component" value="Unassembled WGS sequence"/>
</dbReference>
<feature type="compositionally biased region" description="Basic residues" evidence="1">
    <location>
        <begin position="73"/>
        <end position="86"/>
    </location>
</feature>
<evidence type="ECO:0000313" key="3">
    <source>
        <dbReference type="Proteomes" id="UP000016932"/>
    </source>
</evidence>
<reference evidence="2 3" key="1">
    <citation type="journal article" date="2012" name="PLoS Pathog.">
        <title>Diverse lifestyles and strategies of plant pathogenesis encoded in the genomes of eighteen Dothideomycetes fungi.</title>
        <authorList>
            <person name="Ohm R.A."/>
            <person name="Feau N."/>
            <person name="Henrissat B."/>
            <person name="Schoch C.L."/>
            <person name="Horwitz B.A."/>
            <person name="Barry K.W."/>
            <person name="Condon B.J."/>
            <person name="Copeland A.C."/>
            <person name="Dhillon B."/>
            <person name="Glaser F."/>
            <person name="Hesse C.N."/>
            <person name="Kosti I."/>
            <person name="LaButti K."/>
            <person name="Lindquist E.A."/>
            <person name="Lucas S."/>
            <person name="Salamov A.A."/>
            <person name="Bradshaw R.E."/>
            <person name="Ciuffetti L."/>
            <person name="Hamelin R.C."/>
            <person name="Kema G.H.J."/>
            <person name="Lawrence C."/>
            <person name="Scott J.A."/>
            <person name="Spatafora J.W."/>
            <person name="Turgeon B.G."/>
            <person name="de Wit P.J.G.M."/>
            <person name="Zhong S."/>
            <person name="Goodwin S.B."/>
            <person name="Grigoriev I.V."/>
        </authorList>
    </citation>
    <scope>NUCLEOTIDE SEQUENCE [LARGE SCALE GENOMIC DNA]</scope>
    <source>
        <strain evidence="2 3">CIRAD86</strain>
    </source>
</reference>
<dbReference type="HOGENOM" id="CLU_746227_0_0_1"/>
<dbReference type="KEGG" id="pfj:MYCFIDRAFT_192758"/>
<dbReference type="AlphaFoldDB" id="N1QBR1"/>
<protein>
    <submittedName>
        <fullName evidence="2">Uncharacterized protein</fullName>
    </submittedName>
</protein>
<organism evidence="2 3">
    <name type="scientific">Pseudocercospora fijiensis (strain CIRAD86)</name>
    <name type="common">Black leaf streak disease fungus</name>
    <name type="synonym">Mycosphaerella fijiensis</name>
    <dbReference type="NCBI Taxonomy" id="383855"/>
    <lineage>
        <taxon>Eukaryota</taxon>
        <taxon>Fungi</taxon>
        <taxon>Dikarya</taxon>
        <taxon>Ascomycota</taxon>
        <taxon>Pezizomycotina</taxon>
        <taxon>Dothideomycetes</taxon>
        <taxon>Dothideomycetidae</taxon>
        <taxon>Mycosphaerellales</taxon>
        <taxon>Mycosphaerellaceae</taxon>
        <taxon>Pseudocercospora</taxon>
    </lineage>
</organism>
<gene>
    <name evidence="2" type="ORF">MYCFIDRAFT_192758</name>
</gene>
<dbReference type="RefSeq" id="XP_007921595.1">
    <property type="nucleotide sequence ID" value="XM_007923404.1"/>
</dbReference>
<dbReference type="EMBL" id="KB446555">
    <property type="protein sequence ID" value="EME88638.1"/>
    <property type="molecule type" value="Genomic_DNA"/>
</dbReference>
<evidence type="ECO:0000256" key="1">
    <source>
        <dbReference type="SAM" id="MobiDB-lite"/>
    </source>
</evidence>
<dbReference type="GeneID" id="19335294"/>
<sequence>MLIDERTAIILCRTVCHKPTRAVNTVRSLIQLLDAGGKPYTDPASSKSAFRASRAGQTTTSKSNSASRTARFPAHHKHKRHRRRATPKAPRADPQWQSLEPGMDLADSSNRINVMAIRLHTPFDNIQLGSPSHKQQVLLLYKMRAAISIVSSRRPVQPDSRSAAPMTVDDPASYSIRERLSVVAISQAATSARQRYRSSTRVGQSQFTPSIAPALQVGIGFFTAITSRAALSVAIDAPEKKEVRLSASHTAMSISIKQDSSALRNVSKCARWAAQPGSGTYCEVGADLSQQKYALRQLETSPAFAFAAGLTLRRCDALIIADHEPCHAHRERSARKRDHFGMSQPDNTTLLHYKDYDCSLDYVHICELLYS</sequence>
<keyword evidence="3" id="KW-1185">Reference proteome</keyword>
<feature type="compositionally biased region" description="Low complexity" evidence="1">
    <location>
        <begin position="44"/>
        <end position="55"/>
    </location>
</feature>
<evidence type="ECO:0000313" key="2">
    <source>
        <dbReference type="EMBL" id="EME88638.1"/>
    </source>
</evidence>
<feature type="compositionally biased region" description="Polar residues" evidence="1">
    <location>
        <begin position="56"/>
        <end position="68"/>
    </location>
</feature>
<dbReference type="VEuPathDB" id="FungiDB:MYCFIDRAFT_192758"/>
<feature type="region of interest" description="Disordered" evidence="1">
    <location>
        <begin position="36"/>
        <end position="101"/>
    </location>
</feature>
<accession>N1QBR1</accession>
<name>N1QBR1_PSEFD</name>